<organism evidence="2 3">
    <name type="scientific">Pelomonas parva</name>
    <dbReference type="NCBI Taxonomy" id="3299032"/>
    <lineage>
        <taxon>Bacteria</taxon>
        <taxon>Pseudomonadati</taxon>
        <taxon>Pseudomonadota</taxon>
        <taxon>Betaproteobacteria</taxon>
        <taxon>Burkholderiales</taxon>
        <taxon>Sphaerotilaceae</taxon>
        <taxon>Roseateles</taxon>
    </lineage>
</organism>
<accession>A0ABW7FA60</accession>
<evidence type="ECO:0000313" key="3">
    <source>
        <dbReference type="Proteomes" id="UP001606210"/>
    </source>
</evidence>
<reference evidence="2 3" key="1">
    <citation type="submission" date="2024-08" db="EMBL/GenBank/DDBJ databases">
        <authorList>
            <person name="Lu H."/>
        </authorList>
    </citation>
    <scope>NUCLEOTIDE SEQUENCE [LARGE SCALE GENOMIC DNA]</scope>
    <source>
        <strain evidence="2 3">LYH14W</strain>
    </source>
</reference>
<evidence type="ECO:0000259" key="1">
    <source>
        <dbReference type="Pfam" id="PF07589"/>
    </source>
</evidence>
<dbReference type="Proteomes" id="UP001606210">
    <property type="component" value="Unassembled WGS sequence"/>
</dbReference>
<name>A0ABW7FA60_9BURK</name>
<dbReference type="RefSeq" id="WP_394484031.1">
    <property type="nucleotide sequence ID" value="NZ_JBIGHV010000012.1"/>
</dbReference>
<gene>
    <name evidence="2" type="ORF">ACG00Y_25945</name>
</gene>
<keyword evidence="3" id="KW-1185">Reference proteome</keyword>
<evidence type="ECO:0000313" key="2">
    <source>
        <dbReference type="EMBL" id="MFG6433376.1"/>
    </source>
</evidence>
<dbReference type="EMBL" id="JBIGHV010000012">
    <property type="protein sequence ID" value="MFG6433376.1"/>
    <property type="molecule type" value="Genomic_DNA"/>
</dbReference>
<dbReference type="InterPro" id="IPR013424">
    <property type="entry name" value="Ice-binding_C"/>
</dbReference>
<dbReference type="Pfam" id="PF07589">
    <property type="entry name" value="PEP-CTERM"/>
    <property type="match status" value="1"/>
</dbReference>
<feature type="domain" description="Ice-binding protein C-terminal" evidence="1">
    <location>
        <begin position="1115"/>
        <end position="1139"/>
    </location>
</feature>
<comment type="caution">
    <text evidence="2">The sequence shown here is derived from an EMBL/GenBank/DDBJ whole genome shotgun (WGS) entry which is preliminary data.</text>
</comment>
<proteinExistence type="predicted"/>
<protein>
    <submittedName>
        <fullName evidence="2">Beta strand repeat-containing protein</fullName>
    </submittedName>
</protein>
<sequence length="1145" mass="114226">MTKTAGISRLHRGFRKAGLARLRPVPLALLLAGGLATPASALDYTWLGGTGNWHDSAKWSLLGVPGAGDSATINGSNHVLVLSGTRSLASLFMTNGYLGGSGVLNTGSASFGSAVLGLADTTDGVINVSGNASFNGANNQNLRYGQIVNLNGNTTWSAGNGRIEVDQAYAGNSSTNPYGVSQLNIAAGTTFTDAGAAAAGGTKHIGYNGGQVNNAGTYVRNGLGTTLASYGFNNTGTVQINSGTFGLTGNSSLRGQSSGLINVAAGAVFNLGDADITDGSISNAGLVKMTSSSVATIAAAASINGAWELNHSSAVLQHSGTHSVSSLALTSGYFGGSGVLNTGSASFGSTVLGLADTTDGVINVSGSASFNGANNQNLRYGQIVNLNGNTTWSAGNGRIEVDQVYAGNSSTNPYGVSQLNIAAGTTFTDAGAAAAGGTKHIGYNGGQVNNAGTYVRNGLGTTLASYGFNNTGTVQINSGTFGLTGNSGLRGQSSGLINVAAGAVFNLGDADITDGSINNAGRVAMTSSSVATIAAAASINGAWELNHSSAVLQHSGTHSVSSLALTSGYFGGTGVLNIGSASFGSAVLGLADTTDGVINVSGNASFNGANNQTLRYGQIVNLNGNTTWSAGNGRIEVDQAYAGNSSTNPYGVSQLNIAAGTTFTDAGAAAAGGTKHIGYNGGQVNNAGTYVRNGLGTTLASYGFNNTGTVQINSGTFGLTGNSSFRGQSSGLINVAAGAVFNLGDADITGGSINNAGRVAMTSSSVATIAAAASINGAWELNHSSAVLQHSGTHSVSSLALTSGYFGGTGVLNAGSASFGSAVLGLAGTTDGVINVSGNASFNGANNQNLRYGQIVNLNGNTTWSAGNGRIEVDQAYAGNSSTNPYGVSQLNIAAGTTFTDAGAAAAGGTKHIGYHGGEVNNAGTYVRNGLGTTLASYGFNNTGTVQVHAGTFAVDAHFNNVGEVRIDAGAKLQAQSDSFSNDGLMGGEGTIQTRNLNQALVNAGTLTPGGLGTAGNLLLNGDLSMASGGALRFDLTADAHDLLTITSDVTFGGTLQLWADSALGLHLGDSFVVATYGQRLAGSAFSNVQWLGSGANPFSVEYGDSALTLRVTTAVPEPETWALWLLGVSALAAWRTRRTTRAAA</sequence>